<dbReference type="InterPro" id="IPR052184">
    <property type="entry name" value="SDR_enzymes"/>
</dbReference>
<dbReference type="Gene3D" id="3.40.50.720">
    <property type="entry name" value="NAD(P)-binding Rossmann-like Domain"/>
    <property type="match status" value="1"/>
</dbReference>
<keyword evidence="1" id="KW-0521">NADP</keyword>
<dbReference type="EMBL" id="JACCJB010000003">
    <property type="protein sequence ID" value="KAF6229221.1"/>
    <property type="molecule type" value="Genomic_DNA"/>
</dbReference>
<dbReference type="GO" id="GO:0016616">
    <property type="term" value="F:oxidoreductase activity, acting on the CH-OH group of donors, NAD or NADP as acceptor"/>
    <property type="evidence" value="ECO:0007669"/>
    <property type="project" value="TreeGrafter"/>
</dbReference>
<reference evidence="2 3" key="1">
    <citation type="journal article" date="2020" name="Genomics">
        <title>Complete, high-quality genomes from long-read metagenomic sequencing of two wolf lichen thalli reveals enigmatic genome architecture.</title>
        <authorList>
            <person name="McKenzie S.K."/>
            <person name="Walston R.F."/>
            <person name="Allen J.L."/>
        </authorList>
    </citation>
    <scope>NUCLEOTIDE SEQUENCE [LARGE SCALE GENOMIC DNA]</scope>
    <source>
        <strain evidence="2">WasteWater1</strain>
    </source>
</reference>
<dbReference type="PANTHER" id="PTHR45458">
    <property type="entry name" value="SHORT-CHAIN DEHYDROGENASE/REDUCTASE SDR"/>
    <property type="match status" value="1"/>
</dbReference>
<dbReference type="InterPro" id="IPR036291">
    <property type="entry name" value="NAD(P)-bd_dom_sf"/>
</dbReference>
<keyword evidence="3" id="KW-1185">Reference proteome</keyword>
<dbReference type="AlphaFoldDB" id="A0A8H6FIM2"/>
<dbReference type="PANTHER" id="PTHR45458:SF3">
    <property type="entry name" value="CHAIN DEHYDROGENASE (ATSC), PUTATIVE-RELATED"/>
    <property type="match status" value="1"/>
</dbReference>
<accession>A0A8H6FIM2</accession>
<name>A0A8H6FIM2_9LECA</name>
<protein>
    <submittedName>
        <fullName evidence="2">Uncharacterized protein</fullName>
    </submittedName>
</protein>
<gene>
    <name evidence="2" type="ORF">HO133_007337</name>
</gene>
<dbReference type="InterPro" id="IPR002347">
    <property type="entry name" value="SDR_fam"/>
</dbReference>
<dbReference type="InterPro" id="IPR020904">
    <property type="entry name" value="Sc_DH/Rdtase_CS"/>
</dbReference>
<comment type="caution">
    <text evidence="2">The sequence shown here is derived from an EMBL/GenBank/DDBJ whole genome shotgun (WGS) entry which is preliminary data.</text>
</comment>
<dbReference type="GeneID" id="59335736"/>
<proteinExistence type="predicted"/>
<dbReference type="SUPFAM" id="SSF51735">
    <property type="entry name" value="NAD(P)-binding Rossmann-fold domains"/>
    <property type="match status" value="1"/>
</dbReference>
<dbReference type="Proteomes" id="UP000593566">
    <property type="component" value="Unassembled WGS sequence"/>
</dbReference>
<evidence type="ECO:0000313" key="2">
    <source>
        <dbReference type="EMBL" id="KAF6229221.1"/>
    </source>
</evidence>
<evidence type="ECO:0000256" key="1">
    <source>
        <dbReference type="ARBA" id="ARBA00022857"/>
    </source>
</evidence>
<dbReference type="RefSeq" id="XP_037156863.1">
    <property type="nucleotide sequence ID" value="XM_037298228.1"/>
</dbReference>
<sequence>MSVYVITGVSSGIGYEFLKSISEDPQNLVVGLVRNKAATEEKVATELGKRSNVHIVHGDLTNYASLKQAAADTAKIVGERGIDYLVGNAGFPAQFDAYSPIGELGEEPEELDEIADKLFKTNVTGNIHFFNLFMPLVLKGKAKKVIAITSGHADLDFINNFDIENSALYSASKAALNIIVAKFSAQYKKDGVLVFSLSPGVVEVGHFGDLSPKQMEGLMKFVGRAKAYAPHFKGPVPVEGAVQTIRSLWERASIETGYAGAFVSHFGNRQWV</sequence>
<dbReference type="PROSITE" id="PS00061">
    <property type="entry name" value="ADH_SHORT"/>
    <property type="match status" value="1"/>
</dbReference>
<organism evidence="2 3">
    <name type="scientific">Letharia lupina</name>
    <dbReference type="NCBI Taxonomy" id="560253"/>
    <lineage>
        <taxon>Eukaryota</taxon>
        <taxon>Fungi</taxon>
        <taxon>Dikarya</taxon>
        <taxon>Ascomycota</taxon>
        <taxon>Pezizomycotina</taxon>
        <taxon>Lecanoromycetes</taxon>
        <taxon>OSLEUM clade</taxon>
        <taxon>Lecanoromycetidae</taxon>
        <taxon>Lecanorales</taxon>
        <taxon>Lecanorineae</taxon>
        <taxon>Parmeliaceae</taxon>
        <taxon>Letharia</taxon>
    </lineage>
</organism>
<dbReference type="Pfam" id="PF00106">
    <property type="entry name" value="adh_short"/>
    <property type="match status" value="1"/>
</dbReference>
<dbReference type="PRINTS" id="PR00081">
    <property type="entry name" value="GDHRDH"/>
</dbReference>
<evidence type="ECO:0000313" key="3">
    <source>
        <dbReference type="Proteomes" id="UP000593566"/>
    </source>
</evidence>